<evidence type="ECO:0000256" key="4">
    <source>
        <dbReference type="PROSITE-ProRule" id="PRU00146"/>
    </source>
</evidence>
<dbReference type="SUPFAM" id="SSF57903">
    <property type="entry name" value="FYVE/PHD zinc finger"/>
    <property type="match status" value="2"/>
</dbReference>
<protein>
    <submittedName>
        <fullName evidence="8">Uncharacterized protein</fullName>
    </submittedName>
</protein>
<feature type="domain" description="PHD-type" evidence="7">
    <location>
        <begin position="366"/>
        <end position="490"/>
    </location>
</feature>
<dbReference type="PROSITE" id="PS51805">
    <property type="entry name" value="EPHD"/>
    <property type="match status" value="2"/>
</dbReference>
<evidence type="ECO:0000256" key="3">
    <source>
        <dbReference type="ARBA" id="ARBA00022833"/>
    </source>
</evidence>
<reference evidence="8 9" key="1">
    <citation type="submission" date="2023-12" db="EMBL/GenBank/DDBJ databases">
        <title>A high-quality genome assembly for Dillenia turbinata (Dilleniales).</title>
        <authorList>
            <person name="Chanderbali A."/>
        </authorList>
    </citation>
    <scope>NUCLEOTIDE SEQUENCE [LARGE SCALE GENOMIC DNA]</scope>
    <source>
        <strain evidence="8">LSX21</strain>
        <tissue evidence="8">Leaf</tissue>
    </source>
</reference>
<dbReference type="GO" id="GO:0005634">
    <property type="term" value="C:nucleus"/>
    <property type="evidence" value="ECO:0007669"/>
    <property type="project" value="UniProtKB-ARBA"/>
</dbReference>
<feature type="domain" description="PHD-type" evidence="6">
    <location>
        <begin position="304"/>
        <end position="355"/>
    </location>
</feature>
<sequence length="1463" mass="161907">MVWPWLVYAMTGGRCQRKKKMMGRGKDGGCGTEVKPCPISRASANAFEDNDKSNSDSERAHVGLDFFTQASKALSERSPFETKEFLDSGVPHTLPSSLATFYVKHADSRKRRKKSSHSGGGGKTKKSSRSDRSRAGSNIWVETEEYFRDLTLPDIEELYKASSFGFLDSQSCFLIPSLGNVIGSNASSSGNAILSNFSSRRNGVDINVSSSGNAVEVGLDNGVVVKEGDKSEESQLMEIDTVNANDSTKKEEENFTPSNSLEWLLGVKSRILLTSERPSKKRKLLGPDAGLKKLIVNPPPEGNVSVCDFCSLGDTGEQLNKLIVCNSCKVVVHQKCYGMQEEADGLWLCSWCKQRSEREDGGNASLWPCDLCPKKGGALKPVHKSLAESENGGSTRFSHLFCSLWMPEVYVDDTKVMEPIMNIEGIKETRRKLVCNVCKVKCGACIRCSNGACRTSFHPICAREARHRMEIWGKSVHDNVELRAFCSKHSRAMGNVAIKPSHDQPMAIDSITEPVPVTSSVIKPSKLKFGRRNGDKIVLHVETNETKNLNSDKLGGGTIEDVGLVVTRSNSGLEPEHGNGQQLIDMEKLDRNTIEDSKQSDRPNLASILHKLIDRGKVNMKDIASEIGISLDLLVAAVTNGCLGLDSQCKIIKWLKDHAYIGWQQNNNLRYKRKSAAPFEAEIDGMDDIDAVTVAETDLADVVPVKSVPPRRRTKSNIRILKDNKILSSKKVFTPQSNDGAMVDGGDRDAEGSEKQPNLKKNLDCETTEKILTLEPTVLPGVTNLDVHLSEDNLVKPLDCSTSQSAWADLGQNKTTNSDQNPACSVDPPFNQKAVYNSCIHPLIRNKLMQVRLGLNMIKEFDDAEERKLASSEASSVSTVNNYHKNQHCNRLDVNAKCGQPHLGQLVKAGKGEILELSPEDEVENELVYFQHKLLENAVARKCFSDALMCKVVQSLPMEIDAGRKQQWDNVFANRYLCELKEAKKRGRKERRHQEAQAVLAALAAAAASSRLSSFRKDVLDESAHQESMLKASPGRVGSYSQLMPRAKEMLPKLAVGRVSSEKQSDFVLSSSDFSKEHSRCCDICRRSETLWNPLLVSVHLDCYSSTKESAGPWYCELCEELLSSKSSIALAGNSREKPYFPTECCVCGGNMGAFRKSTEGQWIHAFCAEWVFESTFRRGQVNPIEGMETAPKGNDVCCICHRQFGVCIKCNFGHCHSTFHPACARNAGFFMHIKTGGDKLQHKAYCEKHSSEQRSKIETHKHGAEELKSIKQRELALCSHDILASKRDSVALSMLARTPYLPPDVSSESATTSLRGHTDGYRSCSEAVQRSDDVTVDSTLSGKRCVKLSMSMDIDQKTDDSSTSQQPVTHKPIGRTSYSGKHIPHRSSSAASRNQMDEWEKRSKPRKHTETFEKELVMTSDQASMKNQRLPKGFAYVPIERLSKEKQANEDASSCEPLENDG</sequence>
<comment type="caution">
    <text evidence="8">The sequence shown here is derived from an EMBL/GenBank/DDBJ whole genome shotgun (WGS) entry which is preliminary data.</text>
</comment>
<feature type="compositionally biased region" description="Basic and acidic residues" evidence="5">
    <location>
        <begin position="745"/>
        <end position="754"/>
    </location>
</feature>
<dbReference type="SMART" id="SM00249">
    <property type="entry name" value="PHD"/>
    <property type="match status" value="4"/>
</dbReference>
<dbReference type="GO" id="GO:0006357">
    <property type="term" value="P:regulation of transcription by RNA polymerase II"/>
    <property type="evidence" value="ECO:0007669"/>
    <property type="project" value="TreeGrafter"/>
</dbReference>
<dbReference type="Gene3D" id="3.30.40.10">
    <property type="entry name" value="Zinc/RING finger domain, C3HC4 (zinc finger)"/>
    <property type="match status" value="3"/>
</dbReference>
<feature type="compositionally biased region" description="Polar residues" evidence="5">
    <location>
        <begin position="1307"/>
        <end position="1316"/>
    </location>
</feature>
<evidence type="ECO:0000256" key="1">
    <source>
        <dbReference type="ARBA" id="ARBA00022723"/>
    </source>
</evidence>
<dbReference type="InterPro" id="IPR034732">
    <property type="entry name" value="EPHD"/>
</dbReference>
<dbReference type="InterPro" id="IPR050701">
    <property type="entry name" value="Histone_Mod_Regulator"/>
</dbReference>
<accession>A0AAN8VNV0</accession>
<feature type="region of interest" description="Disordered" evidence="5">
    <location>
        <begin position="1444"/>
        <end position="1463"/>
    </location>
</feature>
<dbReference type="InterPro" id="IPR011011">
    <property type="entry name" value="Znf_FYVE_PHD"/>
</dbReference>
<dbReference type="GO" id="GO:0008270">
    <property type="term" value="F:zinc ion binding"/>
    <property type="evidence" value="ECO:0007669"/>
    <property type="project" value="UniProtKB-KW"/>
</dbReference>
<keyword evidence="3" id="KW-0862">Zinc</keyword>
<dbReference type="Pfam" id="PF13832">
    <property type="entry name" value="zf-HC5HC2H_2"/>
    <property type="match status" value="2"/>
</dbReference>
<evidence type="ECO:0000259" key="6">
    <source>
        <dbReference type="PROSITE" id="PS50016"/>
    </source>
</evidence>
<keyword evidence="1" id="KW-0479">Metal-binding</keyword>
<keyword evidence="9" id="KW-1185">Reference proteome</keyword>
<feature type="domain" description="PHD-type" evidence="7">
    <location>
        <begin position="1142"/>
        <end position="1251"/>
    </location>
</feature>
<feature type="region of interest" description="Disordered" evidence="5">
    <location>
        <begin position="735"/>
        <end position="759"/>
    </location>
</feature>
<dbReference type="InterPro" id="IPR013083">
    <property type="entry name" value="Znf_RING/FYVE/PHD"/>
</dbReference>
<dbReference type="InterPro" id="IPR001965">
    <property type="entry name" value="Znf_PHD"/>
</dbReference>
<dbReference type="PANTHER" id="PTHR13793:SF107">
    <property type="entry name" value="BROMODOMAIN-CONTAINING PROTEIN HOMOLOG"/>
    <property type="match status" value="1"/>
</dbReference>
<feature type="region of interest" description="Disordered" evidence="5">
    <location>
        <begin position="1355"/>
        <end position="1430"/>
    </location>
</feature>
<organism evidence="8 9">
    <name type="scientific">Dillenia turbinata</name>
    <dbReference type="NCBI Taxonomy" id="194707"/>
    <lineage>
        <taxon>Eukaryota</taxon>
        <taxon>Viridiplantae</taxon>
        <taxon>Streptophyta</taxon>
        <taxon>Embryophyta</taxon>
        <taxon>Tracheophyta</taxon>
        <taxon>Spermatophyta</taxon>
        <taxon>Magnoliopsida</taxon>
        <taxon>eudicotyledons</taxon>
        <taxon>Gunneridae</taxon>
        <taxon>Pentapetalae</taxon>
        <taxon>Dilleniales</taxon>
        <taxon>Dilleniaceae</taxon>
        <taxon>Dillenia</taxon>
    </lineage>
</organism>
<dbReference type="PANTHER" id="PTHR13793">
    <property type="entry name" value="PHD FINGER PROTEINS"/>
    <property type="match status" value="1"/>
</dbReference>
<dbReference type="Proteomes" id="UP001370490">
    <property type="component" value="Unassembled WGS sequence"/>
</dbReference>
<evidence type="ECO:0000313" key="9">
    <source>
        <dbReference type="Proteomes" id="UP001370490"/>
    </source>
</evidence>
<keyword evidence="2 4" id="KW-0863">Zinc-finger</keyword>
<evidence type="ECO:0000259" key="7">
    <source>
        <dbReference type="PROSITE" id="PS51805"/>
    </source>
</evidence>
<name>A0AAN8VNV0_9MAGN</name>
<feature type="compositionally biased region" description="Basic and acidic residues" evidence="5">
    <location>
        <begin position="1396"/>
        <end position="1417"/>
    </location>
</feature>
<evidence type="ECO:0000256" key="2">
    <source>
        <dbReference type="ARBA" id="ARBA00022771"/>
    </source>
</evidence>
<feature type="compositionally biased region" description="Basic residues" evidence="5">
    <location>
        <begin position="107"/>
        <end position="116"/>
    </location>
</feature>
<dbReference type="InterPro" id="IPR019787">
    <property type="entry name" value="Znf_PHD-finger"/>
</dbReference>
<feature type="region of interest" description="Disordered" evidence="5">
    <location>
        <begin position="105"/>
        <end position="135"/>
    </location>
</feature>
<evidence type="ECO:0000256" key="5">
    <source>
        <dbReference type="SAM" id="MobiDB-lite"/>
    </source>
</evidence>
<dbReference type="CDD" id="cd15571">
    <property type="entry name" value="ePHD"/>
    <property type="match status" value="1"/>
</dbReference>
<proteinExistence type="predicted"/>
<dbReference type="EMBL" id="JBAMMX010000006">
    <property type="protein sequence ID" value="KAK6938468.1"/>
    <property type="molecule type" value="Genomic_DNA"/>
</dbReference>
<gene>
    <name evidence="8" type="ORF">RJ641_031976</name>
</gene>
<evidence type="ECO:0000313" key="8">
    <source>
        <dbReference type="EMBL" id="KAK6938468.1"/>
    </source>
</evidence>
<dbReference type="PROSITE" id="PS50016">
    <property type="entry name" value="ZF_PHD_2"/>
    <property type="match status" value="1"/>
</dbReference>
<feature type="region of interest" description="Disordered" evidence="5">
    <location>
        <begin position="1302"/>
        <end position="1323"/>
    </location>
</feature>
<dbReference type="Pfam" id="PF13831">
    <property type="entry name" value="PHD_2"/>
    <property type="match status" value="1"/>
</dbReference>